<dbReference type="OrthoDB" id="1115380at2"/>
<sequence>MTGVSQRVSERRVVDFGGLGVVLVDSITQILAEDAGRVVVSGSHGGTSAAFFAVRVPARLYVFNDAGIGKDRAGIRGLEVLERAGIAACVVSHDSARIGDAADTLHSGVVSTANERALNIGIEPGLPIACQLAALSGEDRSRAY</sequence>
<accession>A0A5B8KVJ7</accession>
<name>A0A5B8KVJ7_9HYPH</name>
<dbReference type="KEGG" id="niy:FQ775_04175"/>
<dbReference type="EMBL" id="CP042301">
    <property type="protein sequence ID" value="QDY99634.1"/>
    <property type="molecule type" value="Genomic_DNA"/>
</dbReference>
<keyword evidence="2" id="KW-1185">Reference proteome</keyword>
<gene>
    <name evidence="1" type="ORF">FQ775_04175</name>
</gene>
<dbReference type="Proteomes" id="UP000321389">
    <property type="component" value="Chromosome"/>
</dbReference>
<organism evidence="1 2">
    <name type="scientific">Nitratireductor mangrovi</name>
    <dbReference type="NCBI Taxonomy" id="2599600"/>
    <lineage>
        <taxon>Bacteria</taxon>
        <taxon>Pseudomonadati</taxon>
        <taxon>Pseudomonadota</taxon>
        <taxon>Alphaproteobacteria</taxon>
        <taxon>Hyphomicrobiales</taxon>
        <taxon>Phyllobacteriaceae</taxon>
        <taxon>Nitratireductor</taxon>
    </lineage>
</organism>
<evidence type="ECO:0000313" key="1">
    <source>
        <dbReference type="EMBL" id="QDY99634.1"/>
    </source>
</evidence>
<dbReference type="AlphaFoldDB" id="A0A5B8KVJ7"/>
<protein>
    <submittedName>
        <fullName evidence="1">Uncharacterized protein</fullName>
    </submittedName>
</protein>
<reference evidence="1" key="1">
    <citation type="submission" date="2020-04" db="EMBL/GenBank/DDBJ databases">
        <title>Nitratireductor sp. nov. isolated from mangrove soil.</title>
        <authorList>
            <person name="Ye Y."/>
        </authorList>
    </citation>
    <scope>NUCLEOTIDE SEQUENCE</scope>
    <source>
        <strain evidence="1">SY7</strain>
    </source>
</reference>
<evidence type="ECO:0000313" key="2">
    <source>
        <dbReference type="Proteomes" id="UP000321389"/>
    </source>
</evidence>
<proteinExistence type="predicted"/>